<dbReference type="OrthoDB" id="10253254at2759"/>
<keyword evidence="1" id="KW-0812">Transmembrane</keyword>
<evidence type="ECO:0000313" key="2">
    <source>
        <dbReference type="Proteomes" id="UP000085678"/>
    </source>
</evidence>
<dbReference type="Gene3D" id="1.20.120.1760">
    <property type="match status" value="1"/>
</dbReference>
<dbReference type="FunCoup" id="A0A1S3KDV2">
    <property type="interactions" value="312"/>
</dbReference>
<feature type="transmembrane region" description="Helical" evidence="1">
    <location>
        <begin position="306"/>
        <end position="334"/>
    </location>
</feature>
<keyword evidence="1" id="KW-1133">Transmembrane helix</keyword>
<reference evidence="3" key="1">
    <citation type="submission" date="2025-08" db="UniProtKB">
        <authorList>
            <consortium name="RefSeq"/>
        </authorList>
    </citation>
    <scope>IDENTIFICATION</scope>
    <source>
        <tissue evidence="3">Gonads</tissue>
    </source>
</reference>
<name>A0A1S3KDV2_LINAN</name>
<gene>
    <name evidence="3" type="primary">LOC106181082</name>
</gene>
<feature type="transmembrane region" description="Helical" evidence="1">
    <location>
        <begin position="271"/>
        <end position="294"/>
    </location>
</feature>
<sequence>MAGLVNMKTLYFAAVVLALYFFIMDIILLHHIQAWSPVPGRQVKPPAMYDPFKPLSVKHIMIDHMTNYVYGPLSEYFNFFSNFSDIFPWITPNMISICHMITSVIAAKLIADDNLSCRQIGALVFEFRTYLDSLDGVVYRAHAKNKQYASNWGTLGYNVDMSADILAGGVLFLALTYRLWRNTPESNYSQIESSAAEQGLATKSSNGASDQKIPRKTLLIYFVLFGLRLLLSAYFWDNYVHKYHNLLEGNDATKKTQALRSDLAHSAPTLIIWWMWRIGNSGAFLEFIIASVVFDKVWEFVRFTHYVGWVFLITLIVASQIHTVEIASAISAVASKAM</sequence>
<dbReference type="STRING" id="7574.A0A1S3KDV2"/>
<dbReference type="RefSeq" id="XP_013420805.1">
    <property type="nucleotide sequence ID" value="XM_013565351.1"/>
</dbReference>
<dbReference type="InParanoid" id="A0A1S3KDV2"/>
<evidence type="ECO:0000313" key="3">
    <source>
        <dbReference type="RefSeq" id="XP_013420805.1"/>
    </source>
</evidence>
<accession>A0A1S3KDV2</accession>
<dbReference type="AlphaFoldDB" id="A0A1S3KDV2"/>
<protein>
    <submittedName>
        <fullName evidence="3">Ceramide phosphoethanolamine synthase isoform X2</fullName>
    </submittedName>
</protein>
<feature type="transmembrane region" description="Helical" evidence="1">
    <location>
        <begin position="218"/>
        <end position="236"/>
    </location>
</feature>
<dbReference type="InterPro" id="IPR043130">
    <property type="entry name" value="CDP-OH_PTrfase_TM_dom"/>
</dbReference>
<dbReference type="GeneID" id="106181082"/>
<feature type="transmembrane region" description="Helical" evidence="1">
    <location>
        <begin position="12"/>
        <end position="32"/>
    </location>
</feature>
<keyword evidence="1" id="KW-0472">Membrane</keyword>
<evidence type="ECO:0000256" key="1">
    <source>
        <dbReference type="SAM" id="Phobius"/>
    </source>
</evidence>
<organism evidence="2 3">
    <name type="scientific">Lingula anatina</name>
    <name type="common">Brachiopod</name>
    <name type="synonym">Lingula unguis</name>
    <dbReference type="NCBI Taxonomy" id="7574"/>
    <lineage>
        <taxon>Eukaryota</taxon>
        <taxon>Metazoa</taxon>
        <taxon>Spiralia</taxon>
        <taxon>Lophotrochozoa</taxon>
        <taxon>Brachiopoda</taxon>
        <taxon>Linguliformea</taxon>
        <taxon>Lingulata</taxon>
        <taxon>Lingulida</taxon>
        <taxon>Linguloidea</taxon>
        <taxon>Lingulidae</taxon>
        <taxon>Lingula</taxon>
    </lineage>
</organism>
<proteinExistence type="predicted"/>
<dbReference type="Proteomes" id="UP000085678">
    <property type="component" value="Unplaced"/>
</dbReference>
<keyword evidence="2" id="KW-1185">Reference proteome</keyword>